<dbReference type="SUPFAM" id="SSF81301">
    <property type="entry name" value="Nucleotidyltransferase"/>
    <property type="match status" value="1"/>
</dbReference>
<dbReference type="GO" id="GO:0000049">
    <property type="term" value="F:tRNA binding"/>
    <property type="evidence" value="ECO:0007669"/>
    <property type="project" value="TreeGrafter"/>
</dbReference>
<dbReference type="GO" id="GO:0008033">
    <property type="term" value="P:tRNA processing"/>
    <property type="evidence" value="ECO:0007669"/>
    <property type="project" value="UniProtKB-KW"/>
</dbReference>
<name>A0A5M9QJV4_9HELI</name>
<reference evidence="11 12" key="1">
    <citation type="submission" date="2019-09" db="EMBL/GenBank/DDBJ databases">
        <title>Draft genome sequence of various Type strains from the CCUG.</title>
        <authorList>
            <person name="Pineiro-Iglesias B."/>
            <person name="Tunovic T."/>
            <person name="Unosson C."/>
            <person name="Inganas E."/>
            <person name="Ohlen M."/>
            <person name="Cardew S."/>
            <person name="Jensie-Markopoulos S."/>
            <person name="Salva-Serra F."/>
            <person name="Jaen-Luchoro D."/>
            <person name="Karlsson R."/>
            <person name="Svensson-Stadler L."/>
            <person name="Chun J."/>
            <person name="Moore E."/>
        </authorList>
    </citation>
    <scope>NUCLEOTIDE SEQUENCE [LARGE SCALE GENOMIC DNA]</scope>
    <source>
        <strain evidence="11 12">CCUG 32756T</strain>
    </source>
</reference>
<protein>
    <submittedName>
        <fullName evidence="11">CCA tRNA nucleotidyltransferase</fullName>
    </submittedName>
</protein>
<accession>A0A5M9QJV4</accession>
<dbReference type="Gene3D" id="1.10.3090.10">
    <property type="entry name" value="cca-adding enzyme, domain 2"/>
    <property type="match status" value="1"/>
</dbReference>
<dbReference type="Pfam" id="PF12627">
    <property type="entry name" value="PolyA_pol_RNAbd"/>
    <property type="match status" value="1"/>
</dbReference>
<keyword evidence="7" id="KW-0460">Magnesium</keyword>
<dbReference type="GO" id="GO:0016779">
    <property type="term" value="F:nucleotidyltransferase activity"/>
    <property type="evidence" value="ECO:0007669"/>
    <property type="project" value="UniProtKB-KW"/>
</dbReference>
<dbReference type="SUPFAM" id="SSF81891">
    <property type="entry name" value="Poly A polymerase C-terminal region-like"/>
    <property type="match status" value="1"/>
</dbReference>
<dbReference type="GO" id="GO:0046872">
    <property type="term" value="F:metal ion binding"/>
    <property type="evidence" value="ECO:0007669"/>
    <property type="project" value="UniProtKB-KW"/>
</dbReference>
<dbReference type="AlphaFoldDB" id="A0A5M9QJV4"/>
<dbReference type="InterPro" id="IPR050264">
    <property type="entry name" value="Bact_CCA-adding_enz_type3_sf"/>
</dbReference>
<dbReference type="RefSeq" id="WP_150337436.1">
    <property type="nucleotide sequence ID" value="NZ_JAERIX010000051.1"/>
</dbReference>
<keyword evidence="5" id="KW-0479">Metal-binding</keyword>
<dbReference type="CDD" id="cd05398">
    <property type="entry name" value="NT_ClassII-CCAase"/>
    <property type="match status" value="1"/>
</dbReference>
<evidence type="ECO:0000313" key="12">
    <source>
        <dbReference type="Proteomes" id="UP000323707"/>
    </source>
</evidence>
<dbReference type="PANTHER" id="PTHR46173">
    <property type="entry name" value="CCA TRNA NUCLEOTIDYLTRANSFERASE 1, MITOCHONDRIAL"/>
    <property type="match status" value="1"/>
</dbReference>
<feature type="domain" description="tRNA nucleotidyltransferase/poly(A) polymerase RNA and SrmB- binding" evidence="10">
    <location>
        <begin position="218"/>
        <end position="260"/>
    </location>
</feature>
<comment type="similarity">
    <text evidence="8">Belongs to the tRNA nucleotidyltransferase/poly(A) polymerase family.</text>
</comment>
<dbReference type="Proteomes" id="UP000323707">
    <property type="component" value="Unassembled WGS sequence"/>
</dbReference>
<keyword evidence="3" id="KW-0819">tRNA processing</keyword>
<dbReference type="Gene3D" id="3.30.460.10">
    <property type="entry name" value="Beta Polymerase, domain 2"/>
    <property type="match status" value="1"/>
</dbReference>
<dbReference type="InterPro" id="IPR043519">
    <property type="entry name" value="NT_sf"/>
</dbReference>
<dbReference type="PANTHER" id="PTHR46173:SF1">
    <property type="entry name" value="CCA TRNA NUCLEOTIDYLTRANSFERASE 1, MITOCHONDRIAL"/>
    <property type="match status" value="1"/>
</dbReference>
<evidence type="ECO:0000256" key="4">
    <source>
        <dbReference type="ARBA" id="ARBA00022695"/>
    </source>
</evidence>
<evidence type="ECO:0000256" key="2">
    <source>
        <dbReference type="ARBA" id="ARBA00022679"/>
    </source>
</evidence>
<organism evidence="11 12">
    <name type="scientific">Helicobacter canis</name>
    <dbReference type="NCBI Taxonomy" id="29419"/>
    <lineage>
        <taxon>Bacteria</taxon>
        <taxon>Pseudomonadati</taxon>
        <taxon>Campylobacterota</taxon>
        <taxon>Epsilonproteobacteria</taxon>
        <taxon>Campylobacterales</taxon>
        <taxon>Helicobacteraceae</taxon>
        <taxon>Helicobacter</taxon>
    </lineage>
</organism>
<dbReference type="PROSITE" id="PS51257">
    <property type="entry name" value="PROKAR_LIPOPROTEIN"/>
    <property type="match status" value="1"/>
</dbReference>
<evidence type="ECO:0000313" key="11">
    <source>
        <dbReference type="EMBL" id="KAA8709083.1"/>
    </source>
</evidence>
<dbReference type="InterPro" id="IPR032828">
    <property type="entry name" value="PolyA_RNA-bd"/>
</dbReference>
<evidence type="ECO:0000256" key="6">
    <source>
        <dbReference type="ARBA" id="ARBA00022741"/>
    </source>
</evidence>
<evidence type="ECO:0000256" key="1">
    <source>
        <dbReference type="ARBA" id="ARBA00001946"/>
    </source>
</evidence>
<dbReference type="InterPro" id="IPR002646">
    <property type="entry name" value="PolA_pol_head_dom"/>
</dbReference>
<evidence type="ECO:0000256" key="3">
    <source>
        <dbReference type="ARBA" id="ARBA00022694"/>
    </source>
</evidence>
<dbReference type="GO" id="GO:0000166">
    <property type="term" value="F:nucleotide binding"/>
    <property type="evidence" value="ECO:0007669"/>
    <property type="project" value="UniProtKB-KW"/>
</dbReference>
<keyword evidence="2 8" id="KW-0808">Transferase</keyword>
<dbReference type="EMBL" id="VXKE01000016">
    <property type="protein sequence ID" value="KAA8709083.1"/>
    <property type="molecule type" value="Genomic_DNA"/>
</dbReference>
<sequence length="482" mass="53205">MRASSITIPQFVQEIITHLHTHHFQAFVIGGCVRDSLLGEKPKDWDITTDATPKQIQAIFAKSYKLITLGERYGTIGIITNAAAGICVEITTFRLESSYTNSRHPSNVSYTTDLLQDLKRRDFTCNALAYNPYLPTLHHLDSSAPNSPLQDKMQKVDSSAYALYHRYMPYICDGVCDYVSGLADIATRTLRCVGDANARFSEDALRILRALRFQAQLGFSIESSTRAALFANAKKLSQISAQRKQEEWSKILCAKHITSAIIGFGAVWAEVFREFAKSLVALDSSPSAQMLTTLATLESINKNPNLCMVSIESIHTDSALSLRLSLWFYALDSSLEQATSSLQALGYKSRIISLCQTLLSHANLPSHQSLESTRILARDIGLDSLALVGEFIALIYGKHYATPLAKHLSTIRTQKLCYNLATLALNGDDLAAIADSMGIVLQGREIGRLLRTLLDEVICSRVPNANDTLRARAKELIQASLN</sequence>
<evidence type="ECO:0000259" key="10">
    <source>
        <dbReference type="Pfam" id="PF12627"/>
    </source>
</evidence>
<proteinExistence type="inferred from homology"/>
<keyword evidence="8" id="KW-0694">RNA-binding</keyword>
<gene>
    <name evidence="11" type="ORF">F4V45_05645</name>
</gene>
<evidence type="ECO:0000256" key="5">
    <source>
        <dbReference type="ARBA" id="ARBA00022723"/>
    </source>
</evidence>
<keyword evidence="4" id="KW-0548">Nucleotidyltransferase</keyword>
<feature type="domain" description="Poly A polymerase head" evidence="9">
    <location>
        <begin position="26"/>
        <end position="132"/>
    </location>
</feature>
<dbReference type="Pfam" id="PF01743">
    <property type="entry name" value="PolyA_pol"/>
    <property type="match status" value="1"/>
</dbReference>
<evidence type="ECO:0000256" key="7">
    <source>
        <dbReference type="ARBA" id="ARBA00022842"/>
    </source>
</evidence>
<comment type="caution">
    <text evidence="11">The sequence shown here is derived from an EMBL/GenBank/DDBJ whole genome shotgun (WGS) entry which is preliminary data.</text>
</comment>
<keyword evidence="6" id="KW-0547">Nucleotide-binding</keyword>
<evidence type="ECO:0000256" key="8">
    <source>
        <dbReference type="RuleBase" id="RU003953"/>
    </source>
</evidence>
<comment type="cofactor">
    <cofactor evidence="1">
        <name>Mg(2+)</name>
        <dbReference type="ChEBI" id="CHEBI:18420"/>
    </cofactor>
</comment>
<evidence type="ECO:0000259" key="9">
    <source>
        <dbReference type="Pfam" id="PF01743"/>
    </source>
</evidence>